<dbReference type="InterPro" id="IPR036188">
    <property type="entry name" value="FAD/NAD-bd_sf"/>
</dbReference>
<proteinExistence type="predicted"/>
<dbReference type="AlphaFoldDB" id="F6B5G8"/>
<name>F6B5G8_DESCC</name>
<evidence type="ECO:0000256" key="5">
    <source>
        <dbReference type="ARBA" id="ARBA00023014"/>
    </source>
</evidence>
<evidence type="ECO:0000256" key="3">
    <source>
        <dbReference type="ARBA" id="ARBA00023002"/>
    </source>
</evidence>
<dbReference type="GO" id="GO:0016491">
    <property type="term" value="F:oxidoreductase activity"/>
    <property type="evidence" value="ECO:0007669"/>
    <property type="project" value="UniProtKB-KW"/>
</dbReference>
<keyword evidence="8" id="KW-1185">Reference proteome</keyword>
<dbReference type="GO" id="GO:0046872">
    <property type="term" value="F:metal ion binding"/>
    <property type="evidence" value="ECO:0007669"/>
    <property type="project" value="UniProtKB-KW"/>
</dbReference>
<dbReference type="RefSeq" id="WP_013810817.1">
    <property type="nucleotide sequence ID" value="NC_015565.1"/>
</dbReference>
<feature type="chain" id="PRO_5038478332" description="FAD dependent oxidoreductase" evidence="6">
    <location>
        <begin position="23"/>
        <end position="557"/>
    </location>
</feature>
<organism evidence="7 8">
    <name type="scientific">Desulfotomaculum nigrificans (strain DSM 14880 / VKM B-2319 / CO-1-SRB)</name>
    <name type="common">Desulfotomaculum carboxydivorans</name>
    <dbReference type="NCBI Taxonomy" id="868595"/>
    <lineage>
        <taxon>Bacteria</taxon>
        <taxon>Bacillati</taxon>
        <taxon>Bacillota</taxon>
        <taxon>Clostridia</taxon>
        <taxon>Eubacteriales</taxon>
        <taxon>Desulfotomaculaceae</taxon>
        <taxon>Desulfotomaculum</taxon>
    </lineage>
</organism>
<accession>F6B5G8</accession>
<protein>
    <recommendedName>
        <fullName evidence="9">FAD dependent oxidoreductase</fullName>
    </recommendedName>
</protein>
<dbReference type="STRING" id="868595.Desca_2578"/>
<keyword evidence="4" id="KW-0408">Iron</keyword>
<dbReference type="PANTHER" id="PTHR43498">
    <property type="entry name" value="FERREDOXIN:COB-COM HETERODISULFIDE REDUCTASE SUBUNIT A"/>
    <property type="match status" value="1"/>
</dbReference>
<keyword evidence="6" id="KW-0732">Signal</keyword>
<dbReference type="GO" id="GO:0051539">
    <property type="term" value="F:4 iron, 4 sulfur cluster binding"/>
    <property type="evidence" value="ECO:0007669"/>
    <property type="project" value="UniProtKB-KW"/>
</dbReference>
<keyword evidence="1" id="KW-0004">4Fe-4S</keyword>
<dbReference type="EMBL" id="CP002736">
    <property type="protein sequence ID" value="AEF95400.1"/>
    <property type="molecule type" value="Genomic_DNA"/>
</dbReference>
<evidence type="ECO:0000256" key="4">
    <source>
        <dbReference type="ARBA" id="ARBA00023004"/>
    </source>
</evidence>
<keyword evidence="5" id="KW-0411">Iron-sulfur</keyword>
<dbReference type="HOGENOM" id="CLU_435295_0_0_9"/>
<dbReference type="PANTHER" id="PTHR43498:SF1">
    <property type="entry name" value="COB--COM HETERODISULFIDE REDUCTASE IRON-SULFUR SUBUNIT A"/>
    <property type="match status" value="1"/>
</dbReference>
<dbReference type="InterPro" id="IPR039650">
    <property type="entry name" value="HdrA-like"/>
</dbReference>
<reference evidence="7" key="1">
    <citation type="submission" date="2011-05" db="EMBL/GenBank/DDBJ databases">
        <title>Complete sequence of Desulfotomaculum carboxydivorans CO-1-SRB.</title>
        <authorList>
            <consortium name="US DOE Joint Genome Institute"/>
            <person name="Lucas S."/>
            <person name="Han J."/>
            <person name="Lapidus A."/>
            <person name="Cheng J.-F."/>
            <person name="Goodwin L."/>
            <person name="Pitluck S."/>
            <person name="Peters L."/>
            <person name="Mikhailova N."/>
            <person name="Lu M."/>
            <person name="Han C."/>
            <person name="Tapia R."/>
            <person name="Land M."/>
            <person name="Hauser L."/>
            <person name="Kyrpides N."/>
            <person name="Ivanova N."/>
            <person name="Pagani I."/>
            <person name="Stams A."/>
            <person name="Plugge C."/>
            <person name="Muyzer G."/>
            <person name="Kuever J."/>
            <person name="Parshina S."/>
            <person name="Ivanova A."/>
            <person name="Nazina T."/>
            <person name="Woyke T."/>
        </authorList>
    </citation>
    <scope>NUCLEOTIDE SEQUENCE [LARGE SCALE GENOMIC DNA]</scope>
    <source>
        <strain evidence="7">CO-1-SRB</strain>
    </source>
</reference>
<dbReference type="SUPFAM" id="SSF51905">
    <property type="entry name" value="FAD/NAD(P)-binding domain"/>
    <property type="match status" value="1"/>
</dbReference>
<dbReference type="Proteomes" id="UP000009226">
    <property type="component" value="Chromosome"/>
</dbReference>
<evidence type="ECO:0008006" key="9">
    <source>
        <dbReference type="Google" id="ProtNLM"/>
    </source>
</evidence>
<gene>
    <name evidence="7" type="ordered locus">Desca_2578</name>
</gene>
<evidence type="ECO:0000256" key="6">
    <source>
        <dbReference type="SAM" id="SignalP"/>
    </source>
</evidence>
<dbReference type="KEGG" id="dca:Desca_2578"/>
<keyword evidence="3" id="KW-0560">Oxidoreductase</keyword>
<dbReference type="eggNOG" id="COG0644">
    <property type="taxonomic scope" value="Bacteria"/>
</dbReference>
<evidence type="ECO:0000256" key="2">
    <source>
        <dbReference type="ARBA" id="ARBA00022723"/>
    </source>
</evidence>
<sequence length="557" mass="60984">MHKLLPYLIVFLLFLAYTPTGSDTTMQQDIVVMGDDFAACAAARSAAAAAPDKRVLLVVPGPVYRLGGLGTVGGQNFTDIRLWQKQLVTQGSFGRWYAKAGQFYNTDRMAQIIEDDLAQFPNLKILYGYDIAEVGLEQNKITELKLRSLRRETNGTVVWGPGRQKVKGQVFIDASVDGRLTRLAGNPVSVGRADWPVDFLPAGEQSGAARQQAATLMFQVKGVKTPAKAMRIQDWEFVRDAKGSWGVAGGKQAFAADPLVAAFNDKFAARGLAIKPINAATNGRDSDVWWVNCLLVFNVDGRAYIRDKGSSGYPPDMLAGQLTVDEAWLKARRFLQTPDFIKVLHRFQVQDPATGQWYGFGQADLVYDDNGQPVVGQTMYIRETVHSPLSGKLTPGTENSNFAVTTGEAQQAGPNPGGADARNYRNRVGLGYYMMDINAFTPEDLKASGRYDWPVTKHLRPDWQQAGGQPKNPVYLPLDVLIPAKSDNLLVPGYAAGISSFAWAELRVLPNLAVLGDAAGVTAARSLAVKRNPRQFARADIAWVQEKLKQFGARLDK</sequence>
<feature type="signal peptide" evidence="6">
    <location>
        <begin position="1"/>
        <end position="22"/>
    </location>
</feature>
<evidence type="ECO:0000313" key="7">
    <source>
        <dbReference type="EMBL" id="AEF95400.1"/>
    </source>
</evidence>
<evidence type="ECO:0000313" key="8">
    <source>
        <dbReference type="Proteomes" id="UP000009226"/>
    </source>
</evidence>
<evidence type="ECO:0000256" key="1">
    <source>
        <dbReference type="ARBA" id="ARBA00022485"/>
    </source>
</evidence>
<keyword evidence="2" id="KW-0479">Metal-binding</keyword>
<dbReference type="Pfam" id="PF12831">
    <property type="entry name" value="FAD_oxidored"/>
    <property type="match status" value="1"/>
</dbReference>